<dbReference type="AlphaFoldDB" id="A0A0C3AGG3"/>
<keyword evidence="3" id="KW-1185">Reference proteome</keyword>
<feature type="compositionally biased region" description="Polar residues" evidence="1">
    <location>
        <begin position="191"/>
        <end position="201"/>
    </location>
</feature>
<feature type="region of interest" description="Disordered" evidence="1">
    <location>
        <begin position="191"/>
        <end position="214"/>
    </location>
</feature>
<dbReference type="HOGENOM" id="CLU_657490_0_0_1"/>
<dbReference type="EMBL" id="KN824333">
    <property type="protein sequence ID" value="KIM23735.1"/>
    <property type="molecule type" value="Genomic_DNA"/>
</dbReference>
<protein>
    <recommendedName>
        <fullName evidence="4">BTB domain-containing protein</fullName>
    </recommendedName>
</protein>
<dbReference type="OrthoDB" id="3366352at2759"/>
<feature type="region of interest" description="Disordered" evidence="1">
    <location>
        <begin position="330"/>
        <end position="379"/>
    </location>
</feature>
<evidence type="ECO:0000313" key="2">
    <source>
        <dbReference type="EMBL" id="KIM23735.1"/>
    </source>
</evidence>
<reference evidence="2 3" key="1">
    <citation type="submission" date="2014-04" db="EMBL/GenBank/DDBJ databases">
        <authorList>
            <consortium name="DOE Joint Genome Institute"/>
            <person name="Kuo A."/>
            <person name="Zuccaro A."/>
            <person name="Kohler A."/>
            <person name="Nagy L.G."/>
            <person name="Floudas D."/>
            <person name="Copeland A."/>
            <person name="Barry K.W."/>
            <person name="Cichocki N."/>
            <person name="Veneault-Fourrey C."/>
            <person name="LaButti K."/>
            <person name="Lindquist E.A."/>
            <person name="Lipzen A."/>
            <person name="Lundell T."/>
            <person name="Morin E."/>
            <person name="Murat C."/>
            <person name="Sun H."/>
            <person name="Tunlid A."/>
            <person name="Henrissat B."/>
            <person name="Grigoriev I.V."/>
            <person name="Hibbett D.S."/>
            <person name="Martin F."/>
            <person name="Nordberg H.P."/>
            <person name="Cantor M.N."/>
            <person name="Hua S.X."/>
        </authorList>
    </citation>
    <scope>NUCLEOTIDE SEQUENCE [LARGE SCALE GENOMIC DNA]</scope>
    <source>
        <strain evidence="2 3">MAFF 305830</strain>
    </source>
</reference>
<dbReference type="Proteomes" id="UP000054097">
    <property type="component" value="Unassembled WGS sequence"/>
</dbReference>
<evidence type="ECO:0008006" key="4">
    <source>
        <dbReference type="Google" id="ProtNLM"/>
    </source>
</evidence>
<feature type="compositionally biased region" description="Polar residues" evidence="1">
    <location>
        <begin position="64"/>
        <end position="75"/>
    </location>
</feature>
<evidence type="ECO:0000313" key="3">
    <source>
        <dbReference type="Proteomes" id="UP000054097"/>
    </source>
</evidence>
<name>A0A0C3AGG3_SERVB</name>
<accession>A0A0C3AGG3</accession>
<gene>
    <name evidence="2" type="ORF">M408DRAFT_17861</name>
</gene>
<proteinExistence type="predicted"/>
<evidence type="ECO:0000256" key="1">
    <source>
        <dbReference type="SAM" id="MobiDB-lite"/>
    </source>
</evidence>
<feature type="region of interest" description="Disordered" evidence="1">
    <location>
        <begin position="28"/>
        <end position="75"/>
    </location>
</feature>
<feature type="compositionally biased region" description="Acidic residues" evidence="1">
    <location>
        <begin position="345"/>
        <end position="373"/>
    </location>
</feature>
<dbReference type="STRING" id="933852.A0A0C3AGG3"/>
<organism evidence="2 3">
    <name type="scientific">Serendipita vermifera MAFF 305830</name>
    <dbReference type="NCBI Taxonomy" id="933852"/>
    <lineage>
        <taxon>Eukaryota</taxon>
        <taxon>Fungi</taxon>
        <taxon>Dikarya</taxon>
        <taxon>Basidiomycota</taxon>
        <taxon>Agaricomycotina</taxon>
        <taxon>Agaricomycetes</taxon>
        <taxon>Sebacinales</taxon>
        <taxon>Serendipitaceae</taxon>
        <taxon>Serendipita</taxon>
    </lineage>
</organism>
<reference evidence="3" key="2">
    <citation type="submission" date="2015-01" db="EMBL/GenBank/DDBJ databases">
        <title>Evolutionary Origins and Diversification of the Mycorrhizal Mutualists.</title>
        <authorList>
            <consortium name="DOE Joint Genome Institute"/>
            <consortium name="Mycorrhizal Genomics Consortium"/>
            <person name="Kohler A."/>
            <person name="Kuo A."/>
            <person name="Nagy L.G."/>
            <person name="Floudas D."/>
            <person name="Copeland A."/>
            <person name="Barry K.W."/>
            <person name="Cichocki N."/>
            <person name="Veneault-Fourrey C."/>
            <person name="LaButti K."/>
            <person name="Lindquist E.A."/>
            <person name="Lipzen A."/>
            <person name="Lundell T."/>
            <person name="Morin E."/>
            <person name="Murat C."/>
            <person name="Riley R."/>
            <person name="Ohm R."/>
            <person name="Sun H."/>
            <person name="Tunlid A."/>
            <person name="Henrissat B."/>
            <person name="Grigoriev I.V."/>
            <person name="Hibbett D.S."/>
            <person name="Martin F."/>
        </authorList>
    </citation>
    <scope>NUCLEOTIDE SEQUENCE [LARGE SCALE GENOMIC DNA]</scope>
    <source>
        <strain evidence="3">MAFF 305830</strain>
    </source>
</reference>
<sequence>MQSQRAPALMDTDALTAVPVCNCHRRRNSLPGPGKFNTVHFSAPGHVSTDDNHEGQGDAAGNAAPSNSGEQDSQAPQDIPVQYIVDQLHRLGPFYWHKPETTDCTIQVPIDQRRLSRTPNFDYPGGLNTGVLNANNLDVRRGSAPVTSQTNPTPKSFTTLKLHQFYLTAQSSLLRALFSGSSAIGLVAPQSRSIPSSSTTHPALGGRRDSTPSLARIPRLLPSSTNHPTLYLPLPDPASFPHIVHYLYFGSPAFIEEALELGRIRWDGVVRNVEYLGLFEEESGIGIRRWLLEWRERQRRASFAAHAQEQAMLHQYTSGASAINPILVEESSEGSSTSDEHPDSEMADSDDLDDGMEDVYEDEEDEEDEEDWSGGESWDPMAFAIAGMKMTDPFAGYTRQRAAPVVPMGMDSVDPLHG</sequence>